<comment type="similarity">
    <text evidence="2">Belongs to the ORC6 family.</text>
</comment>
<evidence type="ECO:0000256" key="4">
    <source>
        <dbReference type="ARBA" id="ARBA00023125"/>
    </source>
</evidence>
<reference evidence="10 11" key="1">
    <citation type="journal article" date="2017" name="G3 (Bethesda)">
        <title>The Physical Genome Mapping of Anopheles albimanus Corrected Scaffold Misassemblies and Identified Interarm Rearrangements in Genus Anopheles.</title>
        <authorList>
            <person name="Artemov G.N."/>
            <person name="Peery A.N."/>
            <person name="Jiang X."/>
            <person name="Tu Z."/>
            <person name="Stegniy V.N."/>
            <person name="Sharakhova M.V."/>
            <person name="Sharakhov I.V."/>
        </authorList>
    </citation>
    <scope>NUCLEOTIDE SEQUENCE [LARGE SCALE GENOMIC DNA]</scope>
    <source>
        <strain evidence="10 11">ALBI9_A</strain>
    </source>
</reference>
<evidence type="ECO:0000259" key="8">
    <source>
        <dbReference type="Pfam" id="PF05460"/>
    </source>
</evidence>
<dbReference type="AlphaFoldDB" id="A0A182FUW9"/>
<dbReference type="Proteomes" id="UP000069272">
    <property type="component" value="Chromosome 3R"/>
</dbReference>
<dbReference type="CDD" id="cd11583">
    <property type="entry name" value="Orc6_mid"/>
    <property type="match status" value="1"/>
</dbReference>
<feature type="domain" description="ORC6 second cyclin-like" evidence="9">
    <location>
        <begin position="414"/>
        <end position="502"/>
    </location>
</feature>
<dbReference type="Gene3D" id="3.20.20.100">
    <property type="entry name" value="NADP-dependent oxidoreductase domain"/>
    <property type="match status" value="1"/>
</dbReference>
<evidence type="ECO:0000256" key="5">
    <source>
        <dbReference type="ARBA" id="ARBA00023242"/>
    </source>
</evidence>
<dbReference type="GO" id="GO:0006260">
    <property type="term" value="P:DNA replication"/>
    <property type="evidence" value="ECO:0007669"/>
    <property type="project" value="UniProtKB-KW"/>
</dbReference>
<dbReference type="STRING" id="7167.A0A182FUW9"/>
<evidence type="ECO:0000256" key="3">
    <source>
        <dbReference type="ARBA" id="ARBA00022705"/>
    </source>
</evidence>
<evidence type="ECO:0000259" key="7">
    <source>
        <dbReference type="Pfam" id="PF00248"/>
    </source>
</evidence>
<sequence length="571" mass="63653">MAPKVPSVRLNNGLEFPVLGLGTYMATEEEGIEAVKTAIDEGYRHIDTAYFYQNENQVGQAVRAKIAEGVIKREDVFIVTKVWNTFHAPEHVEEAFQRSLNNLELDYIDLYLMHWPTGWAFSGWSPSDFIPTDEATGQTINSDVDYLDTWAAMERLLETGKVKSIGVSNFNSEQLSRLLANCKVKPVTNQVECNPGINQRKLIELCRKHDIVVTAYSPLGRPNLVDPVVGTADIPKHALDDPRVIDIGKKYGKTPGQVVLRYLIELGTVPIPKSSRLERIRQNIDIFDFQLTADEIKVMDGFHTGGRTVPFKMASNENKLLLQIITKLGLAGHESLVAKSTELQRLLQIRSSSGLMGNLSDSAKTTLCIDLAAGLLGLPIDTEMALKLSGLRKAAYTGGRRTLEKILEINRTIGIGEICVQLGLSQVQKEATVLLEAYKRYTTGGEDAVGSGQIDFTHPQYATMAVYQACKRLKIKPPKSKLVAFSALKPSQWTLLEKNWEKCLANVDLSETKAKVDQSEARMIESKVRDTNPQTSSRKHGSPEKVESYQSWKKRMLEKAYKELELQRSSG</sequence>
<dbReference type="GO" id="GO:0005664">
    <property type="term" value="C:nuclear origin of replication recognition complex"/>
    <property type="evidence" value="ECO:0007669"/>
    <property type="project" value="InterPro"/>
</dbReference>
<feature type="compositionally biased region" description="Basic and acidic residues" evidence="6">
    <location>
        <begin position="516"/>
        <end position="530"/>
    </location>
</feature>
<dbReference type="PROSITE" id="PS00062">
    <property type="entry name" value="ALDOKETO_REDUCTASE_2"/>
    <property type="match status" value="1"/>
</dbReference>
<dbReference type="InterPro" id="IPR020471">
    <property type="entry name" value="AKR"/>
</dbReference>
<dbReference type="InterPro" id="IPR054113">
    <property type="entry name" value="ORC6_cyclin-like_2nd"/>
</dbReference>
<proteinExistence type="inferred from homology"/>
<dbReference type="Gene3D" id="1.10.472.10">
    <property type="entry name" value="Cyclin-like"/>
    <property type="match status" value="1"/>
</dbReference>
<dbReference type="PRINTS" id="PR00069">
    <property type="entry name" value="ALDKETRDTASE"/>
</dbReference>
<protein>
    <submittedName>
        <fullName evidence="10">Uncharacterized protein</fullName>
    </submittedName>
</protein>
<feature type="region of interest" description="Disordered" evidence="6">
    <location>
        <begin position="516"/>
        <end position="551"/>
    </location>
</feature>
<dbReference type="FunFam" id="1.10.472.10:FF:000176">
    <property type="entry name" value="origin recognition complex subunit 6"/>
    <property type="match status" value="1"/>
</dbReference>
<evidence type="ECO:0000313" key="10">
    <source>
        <dbReference type="EnsemblMetazoa" id="AALB010354-PA"/>
    </source>
</evidence>
<dbReference type="PROSITE" id="PS00798">
    <property type="entry name" value="ALDOKETO_REDUCTASE_1"/>
    <property type="match status" value="1"/>
</dbReference>
<dbReference type="SUPFAM" id="SSF51430">
    <property type="entry name" value="NAD(P)-linked oxidoreductase"/>
    <property type="match status" value="1"/>
</dbReference>
<evidence type="ECO:0000313" key="11">
    <source>
        <dbReference type="Proteomes" id="UP000069272"/>
    </source>
</evidence>
<organism evidence="10 11">
    <name type="scientific">Anopheles albimanus</name>
    <name type="common">New world malaria mosquito</name>
    <dbReference type="NCBI Taxonomy" id="7167"/>
    <lineage>
        <taxon>Eukaryota</taxon>
        <taxon>Metazoa</taxon>
        <taxon>Ecdysozoa</taxon>
        <taxon>Arthropoda</taxon>
        <taxon>Hexapoda</taxon>
        <taxon>Insecta</taxon>
        <taxon>Pterygota</taxon>
        <taxon>Neoptera</taxon>
        <taxon>Endopterygota</taxon>
        <taxon>Diptera</taxon>
        <taxon>Nematocera</taxon>
        <taxon>Culicoidea</taxon>
        <taxon>Culicidae</taxon>
        <taxon>Anophelinae</taxon>
        <taxon>Anopheles</taxon>
    </lineage>
</organism>
<dbReference type="GO" id="GO:0003677">
    <property type="term" value="F:DNA binding"/>
    <property type="evidence" value="ECO:0007669"/>
    <property type="project" value="UniProtKB-KW"/>
</dbReference>
<comment type="subcellular location">
    <subcellularLocation>
        <location evidence="1">Nucleus</location>
    </subcellularLocation>
</comment>
<dbReference type="Pfam" id="PF21913">
    <property type="entry name" value="ORC6_2nd"/>
    <property type="match status" value="1"/>
</dbReference>
<keyword evidence="11" id="KW-1185">Reference proteome</keyword>
<dbReference type="EnsemblMetazoa" id="AALB010354-RA">
    <property type="protein sequence ID" value="AALB010354-PA"/>
    <property type="gene ID" value="AALB010354"/>
</dbReference>
<dbReference type="Pfam" id="PF05460">
    <property type="entry name" value="ORC6"/>
    <property type="match status" value="1"/>
</dbReference>
<dbReference type="VEuPathDB" id="VectorBase:AALB010354"/>
<dbReference type="Pfam" id="PF00248">
    <property type="entry name" value="Aldo_ket_red"/>
    <property type="match status" value="1"/>
</dbReference>
<dbReference type="GO" id="GO:0016491">
    <property type="term" value="F:oxidoreductase activity"/>
    <property type="evidence" value="ECO:0007669"/>
    <property type="project" value="InterPro"/>
</dbReference>
<keyword evidence="4" id="KW-0238">DNA-binding</keyword>
<feature type="domain" description="NADP-dependent oxidoreductase" evidence="7">
    <location>
        <begin position="19"/>
        <end position="301"/>
    </location>
</feature>
<dbReference type="CDD" id="cd19116">
    <property type="entry name" value="AKR_AKR2E1-5"/>
    <property type="match status" value="1"/>
</dbReference>
<evidence type="ECO:0000256" key="6">
    <source>
        <dbReference type="SAM" id="MobiDB-lite"/>
    </source>
</evidence>
<dbReference type="InterPro" id="IPR018170">
    <property type="entry name" value="Aldo/ket_reductase_CS"/>
</dbReference>
<dbReference type="InterPro" id="IPR036812">
    <property type="entry name" value="NAD(P)_OxRdtase_dom_sf"/>
</dbReference>
<reference evidence="10" key="2">
    <citation type="submission" date="2022-08" db="UniProtKB">
        <authorList>
            <consortium name="EnsemblMetazoa"/>
        </authorList>
    </citation>
    <scope>IDENTIFICATION</scope>
    <source>
        <strain evidence="10">STECLA/ALBI9_A</strain>
    </source>
</reference>
<dbReference type="PANTHER" id="PTHR11732">
    <property type="entry name" value="ALDO/KETO REDUCTASE"/>
    <property type="match status" value="1"/>
</dbReference>
<dbReference type="InterPro" id="IPR044488">
    <property type="entry name" value="AKR2E"/>
</dbReference>
<evidence type="ECO:0000256" key="2">
    <source>
        <dbReference type="ARBA" id="ARBA00010840"/>
    </source>
</evidence>
<dbReference type="InterPro" id="IPR008721">
    <property type="entry name" value="ORC6_cyclin_first"/>
</dbReference>
<dbReference type="VEuPathDB" id="VectorBase:AALB20_026563"/>
<name>A0A182FUW9_ANOAL</name>
<evidence type="ECO:0000259" key="9">
    <source>
        <dbReference type="Pfam" id="PF21913"/>
    </source>
</evidence>
<accession>A0A182FUW9</accession>
<dbReference type="InterPro" id="IPR023210">
    <property type="entry name" value="NADP_OxRdtase_dom"/>
</dbReference>
<evidence type="ECO:0000256" key="1">
    <source>
        <dbReference type="ARBA" id="ARBA00004123"/>
    </source>
</evidence>
<keyword evidence="5" id="KW-0539">Nucleus</keyword>
<keyword evidence="3" id="KW-0235">DNA replication</keyword>
<dbReference type="FunFam" id="3.20.20.100:FF:000023">
    <property type="entry name" value="aldose reductase"/>
    <property type="match status" value="1"/>
</dbReference>
<feature type="domain" description="ORC6 first cyclin-like" evidence="8">
    <location>
        <begin position="322"/>
        <end position="410"/>
    </location>
</feature>